<keyword evidence="5 11" id="KW-0812">Transmembrane</keyword>
<dbReference type="SMART" id="SM00228">
    <property type="entry name" value="PDZ"/>
    <property type="match status" value="1"/>
</dbReference>
<dbReference type="InterPro" id="IPR008915">
    <property type="entry name" value="Peptidase_M50"/>
</dbReference>
<feature type="transmembrane region" description="Helical" evidence="11">
    <location>
        <begin position="12"/>
        <end position="30"/>
    </location>
</feature>
<dbReference type="InterPro" id="IPR004387">
    <property type="entry name" value="Pept_M50_Zn"/>
</dbReference>
<dbReference type="PATRIC" id="fig|86105.3.peg.1391"/>
<dbReference type="PANTHER" id="PTHR42837">
    <property type="entry name" value="REGULATOR OF SIGMA-E PROTEASE RSEP"/>
    <property type="match status" value="1"/>
</dbReference>
<evidence type="ECO:0000256" key="3">
    <source>
        <dbReference type="ARBA" id="ARBA00007931"/>
    </source>
</evidence>
<dbReference type="AlphaFoldDB" id="A0A0C1QGZ8"/>
<gene>
    <name evidence="13" type="ORF">NF27_FP00300</name>
</gene>
<reference evidence="13 14" key="1">
    <citation type="submission" date="2014-11" db="EMBL/GenBank/DDBJ databases">
        <title>A Rickettsiales Symbiont of Amoebae With Ancient Features.</title>
        <authorList>
            <person name="Schulz F."/>
            <person name="Martijn J."/>
            <person name="Wascher F."/>
            <person name="Kostanjsek R."/>
            <person name="Ettema T.J."/>
            <person name="Horn M."/>
        </authorList>
    </citation>
    <scope>NUCLEOTIDE SEQUENCE [LARGE SCALE GENOMIC DNA]</scope>
    <source>
        <strain evidence="13 14">UWC36</strain>
    </source>
</reference>
<keyword evidence="10 11" id="KW-0472">Membrane</keyword>
<protein>
    <recommendedName>
        <fullName evidence="11">Zinc metalloprotease</fullName>
        <ecNumber evidence="11">3.4.24.-</ecNumber>
    </recommendedName>
</protein>
<dbReference type="GO" id="GO:0046872">
    <property type="term" value="F:metal ion binding"/>
    <property type="evidence" value="ECO:0007669"/>
    <property type="project" value="UniProtKB-KW"/>
</dbReference>
<name>A0A0C1QGZ8_9RICK</name>
<accession>A0A0C1QGZ8</accession>
<evidence type="ECO:0000313" key="13">
    <source>
        <dbReference type="EMBL" id="KIE04839.1"/>
    </source>
</evidence>
<dbReference type="STRING" id="86105.NF27_FP00300"/>
<feature type="domain" description="PDZ" evidence="12">
    <location>
        <begin position="150"/>
        <end position="204"/>
    </location>
</feature>
<keyword evidence="14" id="KW-1185">Reference proteome</keyword>
<dbReference type="NCBIfam" id="TIGR00054">
    <property type="entry name" value="RIP metalloprotease RseP"/>
    <property type="match status" value="1"/>
</dbReference>
<comment type="subcellular location">
    <subcellularLocation>
        <location evidence="2">Membrane</location>
        <topology evidence="2">Multi-pass membrane protein</topology>
    </subcellularLocation>
</comment>
<dbReference type="GO" id="GO:0006508">
    <property type="term" value="P:proteolysis"/>
    <property type="evidence" value="ECO:0007669"/>
    <property type="project" value="UniProtKB-KW"/>
</dbReference>
<keyword evidence="11" id="KW-0479">Metal-binding</keyword>
<feature type="transmembrane region" description="Helical" evidence="11">
    <location>
        <begin position="301"/>
        <end position="323"/>
    </location>
</feature>
<dbReference type="InterPro" id="IPR036034">
    <property type="entry name" value="PDZ_sf"/>
</dbReference>
<dbReference type="Proteomes" id="UP000031258">
    <property type="component" value="Unassembled WGS sequence"/>
</dbReference>
<dbReference type="EC" id="3.4.24.-" evidence="11"/>
<dbReference type="PROSITE" id="PS50106">
    <property type="entry name" value="PDZ"/>
    <property type="match status" value="1"/>
</dbReference>
<feature type="transmembrane region" description="Helical" evidence="11">
    <location>
        <begin position="343"/>
        <end position="366"/>
    </location>
</feature>
<dbReference type="InterPro" id="IPR001478">
    <property type="entry name" value="PDZ"/>
</dbReference>
<evidence type="ECO:0000259" key="12">
    <source>
        <dbReference type="PROSITE" id="PS50106"/>
    </source>
</evidence>
<dbReference type="GO" id="GO:0016020">
    <property type="term" value="C:membrane"/>
    <property type="evidence" value="ECO:0007669"/>
    <property type="project" value="UniProtKB-SubCell"/>
</dbReference>
<comment type="caution">
    <text evidence="13">The sequence shown here is derived from an EMBL/GenBank/DDBJ whole genome shotgun (WGS) entry which is preliminary data.</text>
</comment>
<keyword evidence="6 11" id="KW-0378">Hydrolase</keyword>
<dbReference type="GO" id="GO:0004222">
    <property type="term" value="F:metalloendopeptidase activity"/>
    <property type="evidence" value="ECO:0007669"/>
    <property type="project" value="InterPro"/>
</dbReference>
<evidence type="ECO:0000256" key="8">
    <source>
        <dbReference type="ARBA" id="ARBA00022989"/>
    </source>
</evidence>
<dbReference type="CDD" id="cd06163">
    <property type="entry name" value="S2P-M50_PDZ_RseP-like"/>
    <property type="match status" value="1"/>
</dbReference>
<evidence type="ECO:0000256" key="1">
    <source>
        <dbReference type="ARBA" id="ARBA00001947"/>
    </source>
</evidence>
<evidence type="ECO:0000256" key="11">
    <source>
        <dbReference type="RuleBase" id="RU362031"/>
    </source>
</evidence>
<sequence length="375" mass="41152">MRNKIMEHLIEIILTMFWFIVTISVVVFLHEGGHFFFARKFGVGVETFSIGFGKELFGWNDRYGTRWKVSLIPMGGYVKMFGDANPASAPDFEKINGLSEEEKSKSFYFKPLWQKAMIVGAGPLANYLTAIIIFTGMFFSFGKAVMSPEIGSVVTGSAAEKAGIEIGDIVTSVDGKNIKSFNELKENIILNTGSSINLEVMRDSRTFNIKVTPEIKEIADKKGNKIKMAMLGIASRDIEHVSLNLFESAYESLKQTYSISASMLKGIWQILSGQRGSEEIGGPVKIASYSKESAEAGLGGVLWFIALISINLGLINLFPVPLLDGGHLLYYAIEGLKGKPLSATLQAHGFKIGIVVLASLMIFAIFNDIKFLLGK</sequence>
<keyword evidence="9 11" id="KW-0482">Metalloprotease</keyword>
<evidence type="ECO:0000256" key="6">
    <source>
        <dbReference type="ARBA" id="ARBA00022801"/>
    </source>
</evidence>
<evidence type="ECO:0000256" key="5">
    <source>
        <dbReference type="ARBA" id="ARBA00022692"/>
    </source>
</evidence>
<comment type="similarity">
    <text evidence="3 11">Belongs to the peptidase M50B family.</text>
</comment>
<evidence type="ECO:0000256" key="9">
    <source>
        <dbReference type="ARBA" id="ARBA00023049"/>
    </source>
</evidence>
<dbReference type="CDD" id="cd23081">
    <property type="entry name" value="cpPDZ_EcRseP-like"/>
    <property type="match status" value="1"/>
</dbReference>
<evidence type="ECO:0000256" key="2">
    <source>
        <dbReference type="ARBA" id="ARBA00004141"/>
    </source>
</evidence>
<dbReference type="InterPro" id="IPR041489">
    <property type="entry name" value="PDZ_6"/>
</dbReference>
<dbReference type="Pfam" id="PF17820">
    <property type="entry name" value="PDZ_6"/>
    <property type="match status" value="1"/>
</dbReference>
<evidence type="ECO:0000256" key="4">
    <source>
        <dbReference type="ARBA" id="ARBA00022670"/>
    </source>
</evidence>
<evidence type="ECO:0000313" key="14">
    <source>
        <dbReference type="Proteomes" id="UP000031258"/>
    </source>
</evidence>
<keyword evidence="8 11" id="KW-1133">Transmembrane helix</keyword>
<dbReference type="PANTHER" id="PTHR42837:SF2">
    <property type="entry name" value="MEMBRANE METALLOPROTEASE ARASP2, CHLOROPLASTIC-RELATED"/>
    <property type="match status" value="1"/>
</dbReference>
<organism evidence="13 14">
    <name type="scientific">Candidatus Jidaibacter acanthamoebae</name>
    <dbReference type="NCBI Taxonomy" id="86105"/>
    <lineage>
        <taxon>Bacteria</taxon>
        <taxon>Pseudomonadati</taxon>
        <taxon>Pseudomonadota</taxon>
        <taxon>Alphaproteobacteria</taxon>
        <taxon>Rickettsiales</taxon>
        <taxon>Candidatus Midichloriaceae</taxon>
        <taxon>Candidatus Jidaibacter</taxon>
    </lineage>
</organism>
<keyword evidence="7 11" id="KW-0862">Zinc</keyword>
<dbReference type="Gene3D" id="2.30.42.10">
    <property type="match status" value="1"/>
</dbReference>
<dbReference type="Pfam" id="PF02163">
    <property type="entry name" value="Peptidase_M50"/>
    <property type="match status" value="1"/>
</dbReference>
<comment type="cofactor">
    <cofactor evidence="1 11">
        <name>Zn(2+)</name>
        <dbReference type="ChEBI" id="CHEBI:29105"/>
    </cofactor>
</comment>
<evidence type="ECO:0000256" key="10">
    <source>
        <dbReference type="ARBA" id="ARBA00023136"/>
    </source>
</evidence>
<dbReference type="SUPFAM" id="SSF50156">
    <property type="entry name" value="PDZ domain-like"/>
    <property type="match status" value="1"/>
</dbReference>
<feature type="transmembrane region" description="Helical" evidence="11">
    <location>
        <begin position="116"/>
        <end position="139"/>
    </location>
</feature>
<evidence type="ECO:0000256" key="7">
    <source>
        <dbReference type="ARBA" id="ARBA00022833"/>
    </source>
</evidence>
<proteinExistence type="inferred from homology"/>
<keyword evidence="4 13" id="KW-0645">Protease</keyword>
<dbReference type="EMBL" id="JSWE01000141">
    <property type="protein sequence ID" value="KIE04839.1"/>
    <property type="molecule type" value="Genomic_DNA"/>
</dbReference>